<feature type="binding site" evidence="12">
    <location>
        <begin position="294"/>
        <end position="296"/>
    </location>
    <ligand>
        <name>GTP</name>
        <dbReference type="ChEBI" id="CHEBI:37565"/>
    </ligand>
</feature>
<dbReference type="PANTHER" id="PTHR22960:SF0">
    <property type="entry name" value="MOLYBDENUM COFACTOR BIOSYNTHESIS PROTEIN 1"/>
    <property type="match status" value="1"/>
</dbReference>
<dbReference type="GO" id="GO:0005525">
    <property type="term" value="F:GTP binding"/>
    <property type="evidence" value="ECO:0007669"/>
    <property type="project" value="UniProtKB-UniRule"/>
</dbReference>
<evidence type="ECO:0000256" key="1">
    <source>
        <dbReference type="ARBA" id="ARBA00012167"/>
    </source>
</evidence>
<feature type="binding site" evidence="12">
    <location>
        <position position="221"/>
    </location>
    <ligand>
        <name>S-adenosyl-L-methionine</name>
        <dbReference type="ChEBI" id="CHEBI:59789"/>
    </ligand>
</feature>
<dbReference type="GO" id="GO:1904047">
    <property type="term" value="F:S-adenosyl-L-methionine binding"/>
    <property type="evidence" value="ECO:0007669"/>
    <property type="project" value="UniProtKB-UniRule"/>
</dbReference>
<dbReference type="InterPro" id="IPR000385">
    <property type="entry name" value="MoaA_NifB_PqqE_Fe-S-bd_CS"/>
</dbReference>
<dbReference type="HAMAP" id="MF_01225_B">
    <property type="entry name" value="MoaA_B"/>
    <property type="match status" value="1"/>
</dbReference>
<evidence type="ECO:0000256" key="6">
    <source>
        <dbReference type="ARBA" id="ARBA00023004"/>
    </source>
</evidence>
<dbReference type="AlphaFoldDB" id="A0AAJ3TUU8"/>
<feature type="binding site" evidence="12">
    <location>
        <position position="55"/>
    </location>
    <ligand>
        <name>[4Fe-4S] cluster</name>
        <dbReference type="ChEBI" id="CHEBI:49883"/>
        <label>1</label>
        <note>4Fe-4S-S-AdoMet</note>
    </ligand>
</feature>
<keyword evidence="8 12" id="KW-0342">GTP-binding</keyword>
<dbReference type="GO" id="GO:0061799">
    <property type="term" value="F:cyclic pyranopterin monophosphate synthase activity"/>
    <property type="evidence" value="ECO:0007669"/>
    <property type="project" value="TreeGrafter"/>
</dbReference>
<evidence type="ECO:0000256" key="9">
    <source>
        <dbReference type="ARBA" id="ARBA00023150"/>
    </source>
</evidence>
<reference evidence="14 15" key="1">
    <citation type="submission" date="2016-01" db="EMBL/GenBank/DDBJ databases">
        <title>The new phylogeny of the genus Mycobacterium.</title>
        <authorList>
            <person name="Tarcisio F."/>
            <person name="Conor M."/>
            <person name="Antonella G."/>
            <person name="Elisabetta G."/>
            <person name="Giulia F.S."/>
            <person name="Sara T."/>
            <person name="Anna F."/>
            <person name="Clotilde B."/>
            <person name="Roberto B."/>
            <person name="Veronica D.S."/>
            <person name="Fabio R."/>
            <person name="Monica P."/>
            <person name="Olivier J."/>
            <person name="Enrico T."/>
            <person name="Nicola S."/>
        </authorList>
    </citation>
    <scope>NUCLEOTIDE SEQUENCE [LARGE SCALE GENOMIC DNA]</scope>
    <source>
        <strain evidence="14 15">DSM 44616</strain>
    </source>
</reference>
<dbReference type="InterPro" id="IPR006638">
    <property type="entry name" value="Elp3/MiaA/NifB-like_rSAM"/>
</dbReference>
<dbReference type="GO" id="GO:0051539">
    <property type="term" value="F:4 iron, 4 sulfur cluster binding"/>
    <property type="evidence" value="ECO:0007669"/>
    <property type="project" value="UniProtKB-UniRule"/>
</dbReference>
<dbReference type="GO" id="GO:0046872">
    <property type="term" value="F:metal ion binding"/>
    <property type="evidence" value="ECO:0007669"/>
    <property type="project" value="UniProtKB-KW"/>
</dbReference>
<dbReference type="InterPro" id="IPR040064">
    <property type="entry name" value="MoaA-like"/>
</dbReference>
<name>A0AAJ3TUU8_9MYCO</name>
<keyword evidence="10 12" id="KW-0456">Lyase</keyword>
<feature type="binding site" evidence="12">
    <location>
        <position position="292"/>
    </location>
    <ligand>
        <name>[4Fe-4S] cluster</name>
        <dbReference type="ChEBI" id="CHEBI:49883"/>
        <label>2</label>
        <note>4Fe-4S-substrate</note>
    </ligand>
</feature>
<dbReference type="InterPro" id="IPR010505">
    <property type="entry name" value="MoaA_twitch"/>
</dbReference>
<feature type="binding site" evidence="12">
    <location>
        <position position="57"/>
    </location>
    <ligand>
        <name>S-adenosyl-L-methionine</name>
        <dbReference type="ChEBI" id="CHEBI:59789"/>
    </ligand>
</feature>
<dbReference type="Gene3D" id="3.20.20.70">
    <property type="entry name" value="Aldolase class I"/>
    <property type="match status" value="1"/>
</dbReference>
<dbReference type="Pfam" id="PF06463">
    <property type="entry name" value="Mob_synth_C"/>
    <property type="match status" value="1"/>
</dbReference>
<comment type="pathway">
    <text evidence="12">Cofactor biosynthesis; molybdopterin biosynthesis.</text>
</comment>
<feature type="binding site" evidence="12">
    <location>
        <position position="95"/>
    </location>
    <ligand>
        <name>GTP</name>
        <dbReference type="ChEBI" id="CHEBI:37565"/>
    </ligand>
</feature>
<feature type="binding site" evidence="12">
    <location>
        <position position="306"/>
    </location>
    <ligand>
        <name>[4Fe-4S] cluster</name>
        <dbReference type="ChEBI" id="CHEBI:49883"/>
        <label>2</label>
        <note>4Fe-4S-substrate</note>
    </ligand>
</feature>
<comment type="subunit">
    <text evidence="12">Monomer and homodimer.</text>
</comment>
<feature type="binding site" evidence="12">
    <location>
        <position position="187"/>
    </location>
    <ligand>
        <name>GTP</name>
        <dbReference type="ChEBI" id="CHEBI:37565"/>
    </ligand>
</feature>
<dbReference type="InterPro" id="IPR050105">
    <property type="entry name" value="MoCo_biosynth_MoaA/MoaC"/>
</dbReference>
<dbReference type="EMBL" id="LQPR01000030">
    <property type="protein sequence ID" value="ORW71350.1"/>
    <property type="molecule type" value="Genomic_DNA"/>
</dbReference>
<dbReference type="RefSeq" id="WP_085255970.1">
    <property type="nucleotide sequence ID" value="NZ_AP022573.1"/>
</dbReference>
<dbReference type="InterPro" id="IPR013785">
    <property type="entry name" value="Aldolase_TIM"/>
</dbReference>
<evidence type="ECO:0000256" key="2">
    <source>
        <dbReference type="ARBA" id="ARBA00022485"/>
    </source>
</evidence>
<evidence type="ECO:0000256" key="11">
    <source>
        <dbReference type="ARBA" id="ARBA00048697"/>
    </source>
</evidence>
<dbReference type="SUPFAM" id="SSF102114">
    <property type="entry name" value="Radical SAM enzymes"/>
    <property type="match status" value="1"/>
</dbReference>
<evidence type="ECO:0000256" key="7">
    <source>
        <dbReference type="ARBA" id="ARBA00023014"/>
    </source>
</evidence>
<feature type="binding site" evidence="12">
    <location>
        <position position="99"/>
    </location>
    <ligand>
        <name>S-adenosyl-L-methionine</name>
        <dbReference type="ChEBI" id="CHEBI:59789"/>
    </ligand>
</feature>
<feature type="domain" description="Radical SAM core" evidence="13">
    <location>
        <begin position="35"/>
        <end position="253"/>
    </location>
</feature>
<comment type="cofactor">
    <cofactor evidence="12">
        <name>[4Fe-4S] cluster</name>
        <dbReference type="ChEBI" id="CHEBI:49883"/>
    </cofactor>
    <text evidence="12">Binds 2 [4Fe-4S] clusters. Binds 1 [4Fe-4S] cluster coordinated with 3 cysteines and an exchangeable S-adenosyl-L-methionine and 1 [4Fe-4S] cluster coordinated with 3 cysteines and the GTP-derived substrate.</text>
</comment>
<gene>
    <name evidence="12" type="primary">moaA</name>
    <name evidence="14" type="ORF">AWC23_14035</name>
</gene>
<dbReference type="Pfam" id="PF04055">
    <property type="entry name" value="Radical_SAM"/>
    <property type="match status" value="1"/>
</dbReference>
<dbReference type="SMART" id="SM00729">
    <property type="entry name" value="Elp3"/>
    <property type="match status" value="1"/>
</dbReference>
<dbReference type="CDD" id="cd21117">
    <property type="entry name" value="Twitch_MoaA"/>
    <property type="match status" value="1"/>
</dbReference>
<dbReference type="SFLD" id="SFLDG01067">
    <property type="entry name" value="SPASM/twitch_domain_containing"/>
    <property type="match status" value="1"/>
</dbReference>
<dbReference type="CDD" id="cd01335">
    <property type="entry name" value="Radical_SAM"/>
    <property type="match status" value="1"/>
</dbReference>
<evidence type="ECO:0000313" key="15">
    <source>
        <dbReference type="Proteomes" id="UP000193387"/>
    </source>
</evidence>
<evidence type="ECO:0000256" key="4">
    <source>
        <dbReference type="ARBA" id="ARBA00022723"/>
    </source>
</evidence>
<protein>
    <recommendedName>
        <fullName evidence="1 12">GTP 3',8-cyclase</fullName>
        <ecNumber evidence="1 12">4.1.99.22</ecNumber>
    </recommendedName>
    <alternativeName>
        <fullName evidence="12">Molybdenum cofactor biosynthesis protein A</fullName>
    </alternativeName>
</protein>
<organism evidence="14 15">
    <name type="scientific">Mycobacterium saskatchewanense</name>
    <dbReference type="NCBI Taxonomy" id="220927"/>
    <lineage>
        <taxon>Bacteria</taxon>
        <taxon>Bacillati</taxon>
        <taxon>Actinomycetota</taxon>
        <taxon>Actinomycetes</taxon>
        <taxon>Mycobacteriales</taxon>
        <taxon>Mycobacteriaceae</taxon>
        <taxon>Mycobacterium</taxon>
        <taxon>Mycobacterium simiae complex</taxon>
    </lineage>
</organism>
<feature type="binding site" evidence="12">
    <location>
        <position position="150"/>
    </location>
    <ligand>
        <name>S-adenosyl-L-methionine</name>
        <dbReference type="ChEBI" id="CHEBI:59789"/>
    </ligand>
</feature>
<accession>A0AAJ3TUU8</accession>
<dbReference type="SFLD" id="SFLDG01383">
    <property type="entry name" value="cyclic_pyranopterin_phosphate"/>
    <property type="match status" value="1"/>
</dbReference>
<evidence type="ECO:0000256" key="10">
    <source>
        <dbReference type="ARBA" id="ARBA00023239"/>
    </source>
</evidence>
<dbReference type="Proteomes" id="UP000193387">
    <property type="component" value="Unassembled WGS sequence"/>
</dbReference>
<comment type="caution">
    <text evidence="14">The sequence shown here is derived from an EMBL/GenBank/DDBJ whole genome shotgun (WGS) entry which is preliminary data.</text>
</comment>
<comment type="function">
    <text evidence="12">Catalyzes the cyclization of GTP to (8S)-3',8-cyclo-7,8-dihydroguanosine 5'-triphosphate.</text>
</comment>
<keyword evidence="2 12" id="KW-0004">4Fe-4S</keyword>
<keyword evidence="7 12" id="KW-0411">Iron-sulfur</keyword>
<evidence type="ECO:0000256" key="5">
    <source>
        <dbReference type="ARBA" id="ARBA00022741"/>
    </source>
</evidence>
<feature type="binding site" evidence="12">
    <location>
        <position position="58"/>
    </location>
    <ligand>
        <name>[4Fe-4S] cluster</name>
        <dbReference type="ChEBI" id="CHEBI:49883"/>
        <label>1</label>
        <note>4Fe-4S-S-AdoMet</note>
    </ligand>
</feature>
<dbReference type="PROSITE" id="PS51918">
    <property type="entry name" value="RADICAL_SAM"/>
    <property type="match status" value="1"/>
</dbReference>
<keyword evidence="15" id="KW-1185">Reference proteome</keyword>
<dbReference type="SFLD" id="SFLDG01386">
    <property type="entry name" value="main_SPASM_domain-containing"/>
    <property type="match status" value="1"/>
</dbReference>
<sequence length="362" mass="38757">MTLTALGLPTVPGRLNGAASQSTHNAPAAGPLVDGYGRVATDLRVSLTDRCNLRCNYCMPAEGLDWLPREQLLRPDELARLMEIAVTRLGVTSVRFTGGEPLLSRHLEEVVAAAASLRPRPEISLTTNGVGLARRAEALAQAGLNRVNVSMDSVDRNHFAAITRRDRLDDVLAGLAAAAAAGLTPVKVNAVLDPATGSEDVVGLVRFCLDRGYQLRVIEQMPLDAGHRWRRDAALSADDVLAALRPHFRLRPDPAPRGSAPAELWLIDTGPDTPSGKFGVIASVSHAFCSTCDRTRLTADGQVRSCLFSTRETDLRGLLRSGADDDAIEAAWRAAMWTKPAGHGINDPDFIQPDRPMSAIGG</sequence>
<evidence type="ECO:0000313" key="14">
    <source>
        <dbReference type="EMBL" id="ORW71350.1"/>
    </source>
</evidence>
<keyword evidence="4 12" id="KW-0479">Metal-binding</keyword>
<dbReference type="GO" id="GO:0061798">
    <property type="term" value="F:GTP 3',8'-cyclase activity"/>
    <property type="evidence" value="ECO:0007669"/>
    <property type="project" value="UniProtKB-UniRule"/>
</dbReference>
<comment type="catalytic activity">
    <reaction evidence="11 12">
        <text>GTP + AH2 + S-adenosyl-L-methionine = (8S)-3',8-cyclo-7,8-dihydroguanosine 5'-triphosphate + 5'-deoxyadenosine + L-methionine + A + H(+)</text>
        <dbReference type="Rhea" id="RHEA:49576"/>
        <dbReference type="ChEBI" id="CHEBI:13193"/>
        <dbReference type="ChEBI" id="CHEBI:15378"/>
        <dbReference type="ChEBI" id="CHEBI:17319"/>
        <dbReference type="ChEBI" id="CHEBI:17499"/>
        <dbReference type="ChEBI" id="CHEBI:37565"/>
        <dbReference type="ChEBI" id="CHEBI:57844"/>
        <dbReference type="ChEBI" id="CHEBI:59789"/>
        <dbReference type="ChEBI" id="CHEBI:131766"/>
        <dbReference type="EC" id="4.1.99.22"/>
    </reaction>
</comment>
<dbReference type="InterPro" id="IPR007197">
    <property type="entry name" value="rSAM"/>
</dbReference>
<keyword evidence="3 12" id="KW-0949">S-adenosyl-L-methionine</keyword>
<keyword evidence="9 12" id="KW-0501">Molybdenum cofactor biosynthesis</keyword>
<keyword evidence="5 12" id="KW-0547">Nucleotide-binding</keyword>
<dbReference type="InterPro" id="IPR058240">
    <property type="entry name" value="rSAM_sf"/>
</dbReference>
<feature type="binding site" evidence="12">
    <location>
        <position position="289"/>
    </location>
    <ligand>
        <name>[4Fe-4S] cluster</name>
        <dbReference type="ChEBI" id="CHEBI:49883"/>
        <label>2</label>
        <note>4Fe-4S-substrate</note>
    </ligand>
</feature>
<feature type="binding site" evidence="12">
    <location>
        <position position="126"/>
    </location>
    <ligand>
        <name>GTP</name>
        <dbReference type="ChEBI" id="CHEBI:37565"/>
    </ligand>
</feature>
<proteinExistence type="inferred from homology"/>
<dbReference type="EC" id="4.1.99.22" evidence="1 12"/>
<evidence type="ECO:0000256" key="3">
    <source>
        <dbReference type="ARBA" id="ARBA00022691"/>
    </source>
</evidence>
<evidence type="ECO:0000259" key="13">
    <source>
        <dbReference type="PROSITE" id="PS51918"/>
    </source>
</evidence>
<comment type="similarity">
    <text evidence="12">Belongs to the radical SAM superfamily. MoaA family.</text>
</comment>
<dbReference type="GO" id="GO:0006777">
    <property type="term" value="P:Mo-molybdopterin cofactor biosynthetic process"/>
    <property type="evidence" value="ECO:0007669"/>
    <property type="project" value="UniProtKB-UniRule"/>
</dbReference>
<feature type="binding site" evidence="12">
    <location>
        <position position="44"/>
    </location>
    <ligand>
        <name>GTP</name>
        <dbReference type="ChEBI" id="CHEBI:37565"/>
    </ligand>
</feature>
<dbReference type="InterPro" id="IPR013483">
    <property type="entry name" value="MoaA"/>
</dbReference>
<evidence type="ECO:0000256" key="12">
    <source>
        <dbReference type="HAMAP-Rule" id="MF_01225"/>
    </source>
</evidence>
<keyword evidence="6 12" id="KW-0408">Iron</keyword>
<dbReference type="SFLD" id="SFLDS00029">
    <property type="entry name" value="Radical_SAM"/>
    <property type="match status" value="1"/>
</dbReference>
<evidence type="ECO:0000256" key="8">
    <source>
        <dbReference type="ARBA" id="ARBA00023134"/>
    </source>
</evidence>
<feature type="binding site" evidence="12">
    <location>
        <position position="51"/>
    </location>
    <ligand>
        <name>[4Fe-4S] cluster</name>
        <dbReference type="ChEBI" id="CHEBI:49883"/>
        <label>1</label>
        <note>4Fe-4S-S-AdoMet</note>
    </ligand>
</feature>
<dbReference type="NCBIfam" id="TIGR02666">
    <property type="entry name" value="moaA"/>
    <property type="match status" value="1"/>
</dbReference>
<dbReference type="PROSITE" id="PS01305">
    <property type="entry name" value="MOAA_NIFB_PQQE"/>
    <property type="match status" value="1"/>
</dbReference>
<dbReference type="PANTHER" id="PTHR22960">
    <property type="entry name" value="MOLYBDOPTERIN COFACTOR SYNTHESIS PROTEIN A"/>
    <property type="match status" value="1"/>
</dbReference>